<keyword evidence="2 5" id="KW-0812">Transmembrane</keyword>
<dbReference type="PANTHER" id="PTHR35814:SF1">
    <property type="entry name" value="GLUTATHIONE S-TRANSFERASE-RELATED"/>
    <property type="match status" value="1"/>
</dbReference>
<dbReference type="Proteomes" id="UP001161388">
    <property type="component" value="Unassembled WGS sequence"/>
</dbReference>
<dbReference type="SUPFAM" id="SSF161084">
    <property type="entry name" value="MAPEG domain-like"/>
    <property type="match status" value="1"/>
</dbReference>
<organism evidence="6 7">
    <name type="scientific">Sulfitobacter pacificus</name>
    <dbReference type="NCBI Taxonomy" id="1499314"/>
    <lineage>
        <taxon>Bacteria</taxon>
        <taxon>Pseudomonadati</taxon>
        <taxon>Pseudomonadota</taxon>
        <taxon>Alphaproteobacteria</taxon>
        <taxon>Rhodobacterales</taxon>
        <taxon>Roseobacteraceae</taxon>
        <taxon>Sulfitobacter</taxon>
    </lineage>
</organism>
<evidence type="ECO:0000256" key="5">
    <source>
        <dbReference type="SAM" id="Phobius"/>
    </source>
</evidence>
<dbReference type="Pfam" id="PF01124">
    <property type="entry name" value="MAPEG"/>
    <property type="match status" value="1"/>
</dbReference>
<comment type="caution">
    <text evidence="6">The sequence shown here is derived from an EMBL/GenBank/DDBJ whole genome shotgun (WGS) entry which is preliminary data.</text>
</comment>
<name>A0ABQ5VG45_9RHOB</name>
<sequence>MPVTITPIYAALTAFIFLTLSWRVIRYRHAHVISLGDKGDKNLLKRMRAQANCAEYAPIALIIILLVELSAAPAIAVHLMGIALVAGRALHGYGFASTPQKIILRQIGMLLTLLVIALGALALLVHSIF</sequence>
<evidence type="ECO:0000313" key="6">
    <source>
        <dbReference type="EMBL" id="GLQ26052.1"/>
    </source>
</evidence>
<keyword evidence="7" id="KW-1185">Reference proteome</keyword>
<evidence type="ECO:0000256" key="3">
    <source>
        <dbReference type="ARBA" id="ARBA00022989"/>
    </source>
</evidence>
<evidence type="ECO:0008006" key="8">
    <source>
        <dbReference type="Google" id="ProtNLM"/>
    </source>
</evidence>
<evidence type="ECO:0000256" key="2">
    <source>
        <dbReference type="ARBA" id="ARBA00022692"/>
    </source>
</evidence>
<reference evidence="6" key="2">
    <citation type="submission" date="2023-01" db="EMBL/GenBank/DDBJ databases">
        <title>Draft genome sequence of Sulfitobacter pacificus strain NBRC 109915.</title>
        <authorList>
            <person name="Sun Q."/>
            <person name="Mori K."/>
        </authorList>
    </citation>
    <scope>NUCLEOTIDE SEQUENCE</scope>
    <source>
        <strain evidence="6">NBRC 109915</strain>
    </source>
</reference>
<dbReference type="EMBL" id="BSNL01000001">
    <property type="protein sequence ID" value="GLQ26052.1"/>
    <property type="molecule type" value="Genomic_DNA"/>
</dbReference>
<evidence type="ECO:0000256" key="4">
    <source>
        <dbReference type="ARBA" id="ARBA00023136"/>
    </source>
</evidence>
<proteinExistence type="predicted"/>
<gene>
    <name evidence="6" type="ORF">GCM10007927_08550</name>
</gene>
<dbReference type="InterPro" id="IPR023352">
    <property type="entry name" value="MAPEG-like_dom_sf"/>
</dbReference>
<protein>
    <recommendedName>
        <fullName evidence="8">Glutathione S-transferase</fullName>
    </recommendedName>
</protein>
<comment type="subcellular location">
    <subcellularLocation>
        <location evidence="1">Membrane</location>
    </subcellularLocation>
</comment>
<keyword evidence="3 5" id="KW-1133">Transmembrane helix</keyword>
<feature type="transmembrane region" description="Helical" evidence="5">
    <location>
        <begin position="51"/>
        <end position="69"/>
    </location>
</feature>
<evidence type="ECO:0000313" key="7">
    <source>
        <dbReference type="Proteomes" id="UP001161388"/>
    </source>
</evidence>
<dbReference type="Gene3D" id="1.20.120.550">
    <property type="entry name" value="Membrane associated eicosanoid/glutathione metabolism-like domain"/>
    <property type="match status" value="1"/>
</dbReference>
<feature type="transmembrane region" description="Helical" evidence="5">
    <location>
        <begin position="6"/>
        <end position="25"/>
    </location>
</feature>
<accession>A0ABQ5VG45</accession>
<dbReference type="PANTHER" id="PTHR35814">
    <property type="match status" value="1"/>
</dbReference>
<evidence type="ECO:0000256" key="1">
    <source>
        <dbReference type="ARBA" id="ARBA00004370"/>
    </source>
</evidence>
<dbReference type="RefSeq" id="WP_284370899.1">
    <property type="nucleotide sequence ID" value="NZ_BSNL01000001.1"/>
</dbReference>
<keyword evidence="4 5" id="KW-0472">Membrane</keyword>
<dbReference type="InterPro" id="IPR001129">
    <property type="entry name" value="Membr-assoc_MAPEG"/>
</dbReference>
<reference evidence="6" key="1">
    <citation type="journal article" date="2014" name="Int. J. Syst. Evol. Microbiol.">
        <title>Complete genome of a new Firmicutes species belonging to the dominant human colonic microbiota ('Ruminococcus bicirculans') reveals two chromosomes and a selective capacity to utilize plant glucans.</title>
        <authorList>
            <consortium name="NISC Comparative Sequencing Program"/>
            <person name="Wegmann U."/>
            <person name="Louis P."/>
            <person name="Goesmann A."/>
            <person name="Henrissat B."/>
            <person name="Duncan S.H."/>
            <person name="Flint H.J."/>
        </authorList>
    </citation>
    <scope>NUCLEOTIDE SEQUENCE</scope>
    <source>
        <strain evidence="6">NBRC 109915</strain>
    </source>
</reference>
<feature type="transmembrane region" description="Helical" evidence="5">
    <location>
        <begin position="107"/>
        <end position="128"/>
    </location>
</feature>